<reference evidence="1" key="3">
    <citation type="submission" date="2021-10" db="EMBL/GenBank/DDBJ databases">
        <authorList>
            <person name="Mesa V."/>
        </authorList>
    </citation>
    <scope>NUCLEOTIDE SEQUENCE</scope>
    <source>
        <strain evidence="1">CC3_PB</strain>
    </source>
</reference>
<evidence type="ECO:0000313" key="1">
    <source>
        <dbReference type="EMBL" id="CAG9706106.1"/>
    </source>
</evidence>
<evidence type="ECO:0000313" key="3">
    <source>
        <dbReference type="EMBL" id="PEG31934.1"/>
    </source>
</evidence>
<protein>
    <submittedName>
        <fullName evidence="3">Uncharacterized protein</fullName>
    </submittedName>
</protein>
<dbReference type="STRING" id="137838.GCA_001458595_03393"/>
<dbReference type="OrthoDB" id="1929598at2"/>
<dbReference type="RefSeq" id="WP_058296082.1">
    <property type="nucleotide sequence ID" value="NZ_CAKJVD010000048.1"/>
</dbReference>
<dbReference type="EMBL" id="UWJD01000002">
    <property type="protein sequence ID" value="VCT85321.1"/>
    <property type="molecule type" value="Genomic_DNA"/>
</dbReference>
<keyword evidence="5" id="KW-1185">Reference proteome</keyword>
<sequence>MSLNDIFNEYITVNSEYVKFVNDIINKNFEGYEEEEIMNILTESKQKFERLMEETNKVEIEEENGIFLKDVKYSVMDGLFLAIDLYNFYYSKQLERFKMRGVNYIRKGRVTSFF</sequence>
<evidence type="ECO:0000313" key="2">
    <source>
        <dbReference type="EMBL" id="CAI3650266.1"/>
    </source>
</evidence>
<dbReference type="AlphaFoldDB" id="A0A2A7MJQ5"/>
<proteinExistence type="predicted"/>
<dbReference type="EMBL" id="CAKJVE010000004">
    <property type="protein sequence ID" value="CAG9706106.1"/>
    <property type="molecule type" value="Genomic_DNA"/>
</dbReference>
<evidence type="ECO:0000313" key="4">
    <source>
        <dbReference type="EMBL" id="VCT85321.1"/>
    </source>
</evidence>
<dbReference type="Proteomes" id="UP000789738">
    <property type="component" value="Unassembled WGS sequence"/>
</dbReference>
<reference evidence="2" key="4">
    <citation type="submission" date="2022-10" db="EMBL/GenBank/DDBJ databases">
        <authorList>
            <person name="Aires J."/>
            <person name="Mesa V."/>
        </authorList>
    </citation>
    <scope>NUCLEOTIDE SEQUENCE</scope>
    <source>
        <strain evidence="2">Clostridium neonatale JD116</strain>
    </source>
</reference>
<gene>
    <name evidence="2" type="ORF">CNEO2_520035</name>
    <name evidence="1" type="ORF">CNEO_42270</name>
    <name evidence="4" type="ORF">CNEONATNEC25_02922</name>
    <name evidence="3" type="ORF">CQ394_09595</name>
</gene>
<dbReference type="Proteomes" id="UP000431451">
    <property type="component" value="Unassembled WGS sequence"/>
</dbReference>
<dbReference type="Proteomes" id="UP001189143">
    <property type="component" value="Unassembled WGS sequence"/>
</dbReference>
<dbReference type="GeneID" id="68878383"/>
<organism evidence="3 5">
    <name type="scientific">Clostridium neonatale</name>
    <dbReference type="NCBI Taxonomy" id="137838"/>
    <lineage>
        <taxon>Bacteria</taxon>
        <taxon>Bacillati</taxon>
        <taxon>Bacillota</taxon>
        <taxon>Clostridia</taxon>
        <taxon>Eubacteriales</taxon>
        <taxon>Clostridiaceae</taxon>
        <taxon>Clostridium</taxon>
    </lineage>
</organism>
<dbReference type="EMBL" id="CAMTCP010000251">
    <property type="protein sequence ID" value="CAI3650266.1"/>
    <property type="molecule type" value="Genomic_DNA"/>
</dbReference>
<accession>A0A2A7MJQ5</accession>
<reference evidence="3 5" key="1">
    <citation type="submission" date="2017-10" db="EMBL/GenBank/DDBJ databases">
        <title>Effective Description of Clostridium neonatale sp. nov. linked to necrotizing enterocolitis in neonates and a clarification of species assignable to the genus Clostridium (Prazmowski 1880) emend. Lawson and Rainey 2016.</title>
        <authorList>
            <person name="Bernard K."/>
            <person name="Burdz T."/>
            <person name="Wiebe D."/>
            <person name="Balcewich B."/>
            <person name="Alfa M."/>
            <person name="Bernier A.-M."/>
        </authorList>
    </citation>
    <scope>NUCLEOTIDE SEQUENCE [LARGE SCALE GENOMIC DNA]</scope>
    <source>
        <strain evidence="3 5">LCDC99A005</strain>
    </source>
</reference>
<evidence type="ECO:0000313" key="6">
    <source>
        <dbReference type="Proteomes" id="UP000431451"/>
    </source>
</evidence>
<reference evidence="4 6" key="2">
    <citation type="submission" date="2018-06" db="EMBL/GenBank/DDBJ databases">
        <authorList>
            <consortium name="IHU Genomes"/>
        </authorList>
    </citation>
    <scope>NUCLEOTIDE SEQUENCE [LARGE SCALE GENOMIC DNA]</scope>
    <source>
        <strain evidence="4 6">NEC25</strain>
    </source>
</reference>
<dbReference type="EMBL" id="PDCJ01000001">
    <property type="protein sequence ID" value="PEG31934.1"/>
    <property type="molecule type" value="Genomic_DNA"/>
</dbReference>
<dbReference type="Proteomes" id="UP000220840">
    <property type="component" value="Unassembled WGS sequence"/>
</dbReference>
<evidence type="ECO:0000313" key="5">
    <source>
        <dbReference type="Proteomes" id="UP000220840"/>
    </source>
</evidence>
<name>A0A2A7MJQ5_9CLOT</name>